<evidence type="ECO:0000259" key="3">
    <source>
        <dbReference type="PROSITE" id="PS50110"/>
    </source>
</evidence>
<evidence type="ECO:0000256" key="2">
    <source>
        <dbReference type="PROSITE-ProRule" id="PRU00169"/>
    </source>
</evidence>
<dbReference type="InterPro" id="IPR001789">
    <property type="entry name" value="Sig_transdc_resp-reg_receiver"/>
</dbReference>
<gene>
    <name evidence="4" type="ORF">QTN47_19870</name>
</gene>
<dbReference type="Gene3D" id="3.40.50.2300">
    <property type="match status" value="1"/>
</dbReference>
<dbReference type="Pfam" id="PF00072">
    <property type="entry name" value="Response_reg"/>
    <property type="match status" value="1"/>
</dbReference>
<keyword evidence="1 2" id="KW-0597">Phosphoprotein</keyword>
<feature type="modified residue" description="4-aspartylphosphate" evidence="2">
    <location>
        <position position="51"/>
    </location>
</feature>
<dbReference type="PANTHER" id="PTHR44591">
    <property type="entry name" value="STRESS RESPONSE REGULATOR PROTEIN 1"/>
    <property type="match status" value="1"/>
</dbReference>
<dbReference type="PANTHER" id="PTHR44591:SF3">
    <property type="entry name" value="RESPONSE REGULATORY DOMAIN-CONTAINING PROTEIN"/>
    <property type="match status" value="1"/>
</dbReference>
<reference evidence="4 5" key="1">
    <citation type="submission" date="2023-07" db="EMBL/GenBank/DDBJ databases">
        <authorList>
            <person name="Lian W.-H."/>
        </authorList>
    </citation>
    <scope>NUCLEOTIDE SEQUENCE [LARGE SCALE GENOMIC DNA]</scope>
    <source>
        <strain evidence="4 5">SYSU DXS3180</strain>
    </source>
</reference>
<dbReference type="Proteomes" id="UP001560573">
    <property type="component" value="Unassembled WGS sequence"/>
</dbReference>
<dbReference type="RefSeq" id="WP_369331182.1">
    <property type="nucleotide sequence ID" value="NZ_JAULBC010000007.1"/>
</dbReference>
<dbReference type="EMBL" id="JAULBC010000007">
    <property type="protein sequence ID" value="MEX6689774.1"/>
    <property type="molecule type" value="Genomic_DNA"/>
</dbReference>
<accession>A0ABV3ZKW2</accession>
<dbReference type="SUPFAM" id="SSF52172">
    <property type="entry name" value="CheY-like"/>
    <property type="match status" value="1"/>
</dbReference>
<dbReference type="InterPro" id="IPR011006">
    <property type="entry name" value="CheY-like_superfamily"/>
</dbReference>
<name>A0ABV3ZKW2_9BACT</name>
<sequence length="117" mass="13186">MKKIIIIEDDPAIQDAASLIFKKTDYDVTIYRDGNDILSGLFDVPDIFIIDKQLPGVDGLEICKYLKRHEPTKNIPVIIMSASPSIDKTSRSAGADDFMEKPYSIKHLRGLVEKYTL</sequence>
<evidence type="ECO:0000313" key="5">
    <source>
        <dbReference type="Proteomes" id="UP001560573"/>
    </source>
</evidence>
<evidence type="ECO:0000256" key="1">
    <source>
        <dbReference type="ARBA" id="ARBA00022553"/>
    </source>
</evidence>
<evidence type="ECO:0000313" key="4">
    <source>
        <dbReference type="EMBL" id="MEX6689774.1"/>
    </source>
</evidence>
<dbReference type="InterPro" id="IPR050595">
    <property type="entry name" value="Bact_response_regulator"/>
</dbReference>
<feature type="domain" description="Response regulatory" evidence="3">
    <location>
        <begin position="3"/>
        <end position="116"/>
    </location>
</feature>
<dbReference type="PROSITE" id="PS50110">
    <property type="entry name" value="RESPONSE_REGULATORY"/>
    <property type="match status" value="1"/>
</dbReference>
<keyword evidence="5" id="KW-1185">Reference proteome</keyword>
<comment type="caution">
    <text evidence="4">The sequence shown here is derived from an EMBL/GenBank/DDBJ whole genome shotgun (WGS) entry which is preliminary data.</text>
</comment>
<proteinExistence type="predicted"/>
<dbReference type="SMART" id="SM00448">
    <property type="entry name" value="REC"/>
    <property type="match status" value="1"/>
</dbReference>
<organism evidence="4 5">
    <name type="scientific">Danxiaibacter flavus</name>
    <dbReference type="NCBI Taxonomy" id="3049108"/>
    <lineage>
        <taxon>Bacteria</taxon>
        <taxon>Pseudomonadati</taxon>
        <taxon>Bacteroidota</taxon>
        <taxon>Chitinophagia</taxon>
        <taxon>Chitinophagales</taxon>
        <taxon>Chitinophagaceae</taxon>
        <taxon>Danxiaibacter</taxon>
    </lineage>
</organism>
<protein>
    <submittedName>
        <fullName evidence="4">Response regulator</fullName>
    </submittedName>
</protein>